<name>A0A561B8U2_9ACTN</name>
<dbReference type="Gene3D" id="2.60.120.430">
    <property type="entry name" value="Galactose-binding lectin"/>
    <property type="match status" value="1"/>
</dbReference>
<keyword evidence="4" id="KW-1185">Reference proteome</keyword>
<evidence type="ECO:0000256" key="1">
    <source>
        <dbReference type="SAM" id="SignalP"/>
    </source>
</evidence>
<reference evidence="3 4" key="1">
    <citation type="submission" date="2019-06" db="EMBL/GenBank/DDBJ databases">
        <title>Sequencing the genomes of 1000 actinobacteria strains.</title>
        <authorList>
            <person name="Klenk H.-P."/>
        </authorList>
    </citation>
    <scope>NUCLEOTIDE SEQUENCE [LARGE SCALE GENOMIC DNA]</scope>
    <source>
        <strain evidence="3 4">DSM 24683</strain>
    </source>
</reference>
<dbReference type="AlphaFoldDB" id="A0A561B8U2"/>
<proteinExistence type="predicted"/>
<feature type="domain" description="Glycoside hydrolase 123 catalytic" evidence="2">
    <location>
        <begin position="567"/>
        <end position="764"/>
    </location>
</feature>
<dbReference type="OrthoDB" id="3579255at2"/>
<dbReference type="Pfam" id="PF13320">
    <property type="entry name" value="GH123_cat"/>
    <property type="match status" value="1"/>
</dbReference>
<feature type="signal peptide" evidence="1">
    <location>
        <begin position="1"/>
        <end position="28"/>
    </location>
</feature>
<feature type="chain" id="PRO_5021713448" evidence="1">
    <location>
        <begin position="29"/>
        <end position="822"/>
    </location>
</feature>
<comment type="caution">
    <text evidence="3">The sequence shown here is derived from an EMBL/GenBank/DDBJ whole genome shotgun (WGS) entry which is preliminary data.</text>
</comment>
<dbReference type="RefSeq" id="WP_145813995.1">
    <property type="nucleotide sequence ID" value="NZ_VIVK01000002.1"/>
</dbReference>
<dbReference type="InterPro" id="IPR025150">
    <property type="entry name" value="GH123_cat"/>
</dbReference>
<keyword evidence="1" id="KW-0732">Signal</keyword>
<evidence type="ECO:0000313" key="3">
    <source>
        <dbReference type="EMBL" id="TWD75273.1"/>
    </source>
</evidence>
<accession>A0A561B8U2</accession>
<dbReference type="Proteomes" id="UP000318380">
    <property type="component" value="Unassembled WGS sequence"/>
</dbReference>
<organism evidence="3 4">
    <name type="scientific">Kribbella amoyensis</name>
    <dbReference type="NCBI Taxonomy" id="996641"/>
    <lineage>
        <taxon>Bacteria</taxon>
        <taxon>Bacillati</taxon>
        <taxon>Actinomycetota</taxon>
        <taxon>Actinomycetes</taxon>
        <taxon>Propionibacteriales</taxon>
        <taxon>Kribbellaceae</taxon>
        <taxon>Kribbella</taxon>
    </lineage>
</organism>
<gene>
    <name evidence="3" type="ORF">FB561_6711</name>
</gene>
<sequence length="822" mass="90886">MRGPLRLLVTAVLLALFVPSLVALPAAAADDMVLADFESADALKGATILVPGLDQATVTDTFASTGRSAMALDLGPMKSKQGQVFPRVWLNVGSTLPDVDWTQWQYLHVGVANASAEPATLYLVVFDKAGKYVQRSIAAQPFAYHVFQLKVSDIAAAGVNLADLAKVQLSSERSVNPKRLLADDLRLTNTATDIPAEVARVAPKLIGSMNLNGLHADAAQALEQVRRGIKPGPLGPDQHLKKQAASIRTELDALKTRIGAVGNDADEARAIWFAVRDVGWEVKRLASLVSARKAQPAAPVGLGFADAMTRVYPRDLPCDCSFAKPTVDAVRGEHEGLQLVAIPYGAALTDVGVKVRALRPGITVDAHPVLSFDMKPPVRQHPATPTAFRPSNYTGWTPDAIQTGYDTVDTEAGDLQAFWVSIETSQATRPGVYPVVLELRAAGLPPQLTRFDVKVHDTTIARQSGLRTAIGHDPKAYAEPYGVTDPAEVRRLVDEEYDFLDRYLLQGDNIYRKVYETAPPSVESLRKIEARPGGLRQFNIWYFDPRVFDRTKPDTWAAQADELFDLIQPYVEQYRAAGLLDKGYLYCCDETRAEHTELVKFVLTRFKARFPGVKVLTTIIDDQMGRQSGLDKLIDWWVRDVPWFEPDVIAERHAAGREAWWYLHAGNRNPTPNVFVNYDPGQLRTLLGPMAHQAGVDGFLYYRVDRWYGHPLLDDDPTTSWDPQTWNDLAGDGSLLYPGPDGPVPSIRLENIRDGLEDYNLLDTLQQAIDTAPPATDPRLIAEAKRLLSGKDVVTSNYEYVQEPAKYRTWRANVLTTLDRLR</sequence>
<evidence type="ECO:0000313" key="4">
    <source>
        <dbReference type="Proteomes" id="UP000318380"/>
    </source>
</evidence>
<protein>
    <submittedName>
        <fullName evidence="3">Uncharacterized protein DUF4091</fullName>
    </submittedName>
</protein>
<dbReference type="EMBL" id="VIVK01000002">
    <property type="protein sequence ID" value="TWD75273.1"/>
    <property type="molecule type" value="Genomic_DNA"/>
</dbReference>
<evidence type="ECO:0000259" key="2">
    <source>
        <dbReference type="Pfam" id="PF13320"/>
    </source>
</evidence>